<dbReference type="Proteomes" id="UP000637578">
    <property type="component" value="Unassembled WGS sequence"/>
</dbReference>
<reference evidence="8" key="2">
    <citation type="submission" date="2020-09" db="EMBL/GenBank/DDBJ databases">
        <authorList>
            <person name="Sun Q."/>
            <person name="Zhou Y."/>
        </authorList>
    </citation>
    <scope>NUCLEOTIDE SEQUENCE</scope>
    <source>
        <strain evidence="8">CGMCC 4.5737</strain>
    </source>
</reference>
<dbReference type="PANTHER" id="PTHR23537">
    <property type="match status" value="1"/>
</dbReference>
<feature type="region of interest" description="Disordered" evidence="5">
    <location>
        <begin position="403"/>
        <end position="424"/>
    </location>
</feature>
<organism evidence="8 9">
    <name type="scientific">Longimycelium tulufanense</name>
    <dbReference type="NCBI Taxonomy" id="907463"/>
    <lineage>
        <taxon>Bacteria</taxon>
        <taxon>Bacillati</taxon>
        <taxon>Actinomycetota</taxon>
        <taxon>Actinomycetes</taxon>
        <taxon>Pseudonocardiales</taxon>
        <taxon>Pseudonocardiaceae</taxon>
        <taxon>Longimycelium</taxon>
    </lineage>
</organism>
<dbReference type="Gene3D" id="1.20.1250.20">
    <property type="entry name" value="MFS general substrate transporter like domains"/>
    <property type="match status" value="2"/>
</dbReference>
<evidence type="ECO:0000256" key="1">
    <source>
        <dbReference type="ARBA" id="ARBA00004651"/>
    </source>
</evidence>
<keyword evidence="3 6" id="KW-1133">Transmembrane helix</keyword>
<comment type="caution">
    <text evidence="8">The sequence shown here is derived from an EMBL/GenBank/DDBJ whole genome shotgun (WGS) entry which is preliminary data.</text>
</comment>
<dbReference type="Pfam" id="PF07690">
    <property type="entry name" value="MFS_1"/>
    <property type="match status" value="1"/>
</dbReference>
<evidence type="ECO:0000259" key="7">
    <source>
        <dbReference type="PROSITE" id="PS50850"/>
    </source>
</evidence>
<dbReference type="InterPro" id="IPR036259">
    <property type="entry name" value="MFS_trans_sf"/>
</dbReference>
<feature type="transmembrane region" description="Helical" evidence="6">
    <location>
        <begin position="383"/>
        <end position="401"/>
    </location>
</feature>
<dbReference type="SUPFAM" id="SSF103473">
    <property type="entry name" value="MFS general substrate transporter"/>
    <property type="match status" value="1"/>
</dbReference>
<gene>
    <name evidence="8" type="ORF">GCM10012275_22870</name>
</gene>
<keyword evidence="2 6" id="KW-0812">Transmembrane</keyword>
<evidence type="ECO:0000313" key="8">
    <source>
        <dbReference type="EMBL" id="GGM51400.1"/>
    </source>
</evidence>
<evidence type="ECO:0000313" key="9">
    <source>
        <dbReference type="Proteomes" id="UP000637578"/>
    </source>
</evidence>
<feature type="transmembrane region" description="Helical" evidence="6">
    <location>
        <begin position="62"/>
        <end position="82"/>
    </location>
</feature>
<dbReference type="InterPro" id="IPR010645">
    <property type="entry name" value="MFS_4"/>
</dbReference>
<feature type="transmembrane region" description="Helical" evidence="6">
    <location>
        <begin position="176"/>
        <end position="196"/>
    </location>
</feature>
<proteinExistence type="predicted"/>
<dbReference type="AlphaFoldDB" id="A0A8J3CD64"/>
<feature type="transmembrane region" description="Helical" evidence="6">
    <location>
        <begin position="89"/>
        <end position="107"/>
    </location>
</feature>
<evidence type="ECO:0000256" key="6">
    <source>
        <dbReference type="SAM" id="Phobius"/>
    </source>
</evidence>
<feature type="domain" description="Major facilitator superfamily (MFS) profile" evidence="7">
    <location>
        <begin position="20"/>
        <end position="406"/>
    </location>
</feature>
<dbReference type="InterPro" id="IPR020846">
    <property type="entry name" value="MFS_dom"/>
</dbReference>
<feature type="transmembrane region" description="Helical" evidence="6">
    <location>
        <begin position="149"/>
        <end position="170"/>
    </location>
</feature>
<feature type="transmembrane region" description="Helical" evidence="6">
    <location>
        <begin position="324"/>
        <end position="345"/>
    </location>
</feature>
<evidence type="ECO:0000256" key="3">
    <source>
        <dbReference type="ARBA" id="ARBA00022989"/>
    </source>
</evidence>
<dbReference type="GO" id="GO:0022857">
    <property type="term" value="F:transmembrane transporter activity"/>
    <property type="evidence" value="ECO:0007669"/>
    <property type="project" value="InterPro"/>
</dbReference>
<dbReference type="InterPro" id="IPR011701">
    <property type="entry name" value="MFS"/>
</dbReference>
<dbReference type="PANTHER" id="PTHR23537:SF1">
    <property type="entry name" value="SUGAR TRANSPORTER"/>
    <property type="match status" value="1"/>
</dbReference>
<sequence length="424" mass="42935">MESGRQFVEKGALNGGVVSPGRLIPPGVLMIAVSYGLARYTYGLFVPGIRAELDLSTRVLGLIASGSYASFLLASAVTAVIAARTGPRLPVVIGAVTAAGGMLLIGLSHSTELLALGVILAGASPGWAYTPFSDAVVRLVPRKAQDRTYAIINSGTGFGVLVAGPVALWMGTQWRSAWIVFAVLALAAALWNGLLLPSGAHRSEDPAGGAAVPKLRWSWLVGKKSVRLFAVAVVLGISTSAYWTFAVDAITRAQGTGGGDTATLGPLFWTVVGVAGIGGAVAGDAVQRLGLHISLAATVFAIAVAIALLAALPTSWPAVICSAVLFGIAFIAVTGILGVWSIAVFRDRPSAGFGTTFFLISLGQFVGPSLFAVIAGATSLRTAFTWAAVITLAVLVVRPGALPSPPPSSTAAVGSGGRSGHGAG</sequence>
<dbReference type="EMBL" id="BMMK01000009">
    <property type="protein sequence ID" value="GGM51400.1"/>
    <property type="molecule type" value="Genomic_DNA"/>
</dbReference>
<keyword evidence="9" id="KW-1185">Reference proteome</keyword>
<keyword evidence="4 6" id="KW-0472">Membrane</keyword>
<dbReference type="PROSITE" id="PS50850">
    <property type="entry name" value="MFS"/>
    <property type="match status" value="1"/>
</dbReference>
<evidence type="ECO:0000256" key="5">
    <source>
        <dbReference type="SAM" id="MobiDB-lite"/>
    </source>
</evidence>
<feature type="transmembrane region" description="Helical" evidence="6">
    <location>
        <begin position="226"/>
        <end position="246"/>
    </location>
</feature>
<feature type="transmembrane region" description="Helical" evidence="6">
    <location>
        <begin position="293"/>
        <end position="312"/>
    </location>
</feature>
<evidence type="ECO:0000256" key="2">
    <source>
        <dbReference type="ARBA" id="ARBA00022692"/>
    </source>
</evidence>
<feature type="transmembrane region" description="Helical" evidence="6">
    <location>
        <begin position="23"/>
        <end position="42"/>
    </location>
</feature>
<name>A0A8J3CD64_9PSEU</name>
<accession>A0A8J3CD64</accession>
<dbReference type="GO" id="GO:0005886">
    <property type="term" value="C:plasma membrane"/>
    <property type="evidence" value="ECO:0007669"/>
    <property type="project" value="UniProtKB-SubCell"/>
</dbReference>
<evidence type="ECO:0000256" key="4">
    <source>
        <dbReference type="ARBA" id="ARBA00023136"/>
    </source>
</evidence>
<comment type="subcellular location">
    <subcellularLocation>
        <location evidence="1">Cell membrane</location>
        <topology evidence="1">Multi-pass membrane protein</topology>
    </subcellularLocation>
</comment>
<feature type="compositionally biased region" description="Gly residues" evidence="5">
    <location>
        <begin position="414"/>
        <end position="424"/>
    </location>
</feature>
<reference evidence="8" key="1">
    <citation type="journal article" date="2014" name="Int. J. Syst. Evol. Microbiol.">
        <title>Complete genome sequence of Corynebacterium casei LMG S-19264T (=DSM 44701T), isolated from a smear-ripened cheese.</title>
        <authorList>
            <consortium name="US DOE Joint Genome Institute (JGI-PGF)"/>
            <person name="Walter F."/>
            <person name="Albersmeier A."/>
            <person name="Kalinowski J."/>
            <person name="Ruckert C."/>
        </authorList>
    </citation>
    <scope>NUCLEOTIDE SEQUENCE</scope>
    <source>
        <strain evidence="8">CGMCC 4.5737</strain>
    </source>
</reference>
<protein>
    <recommendedName>
        <fullName evidence="7">Major facilitator superfamily (MFS) profile domain-containing protein</fullName>
    </recommendedName>
</protein>
<feature type="transmembrane region" description="Helical" evidence="6">
    <location>
        <begin position="357"/>
        <end position="377"/>
    </location>
</feature>
<feature type="transmembrane region" description="Helical" evidence="6">
    <location>
        <begin position="113"/>
        <end position="137"/>
    </location>
</feature>
<feature type="transmembrane region" description="Helical" evidence="6">
    <location>
        <begin position="266"/>
        <end position="286"/>
    </location>
</feature>